<evidence type="ECO:0000256" key="1">
    <source>
        <dbReference type="ARBA" id="ARBA00000966"/>
    </source>
</evidence>
<evidence type="ECO:0000259" key="7">
    <source>
        <dbReference type="Pfam" id="PF00150"/>
    </source>
</evidence>
<dbReference type="EC" id="3.2.1.4" evidence="3"/>
<comment type="similarity">
    <text evidence="2 6">Belongs to the glycosyl hydrolase 5 (cellulase A) family.</text>
</comment>
<reference evidence="8 9" key="1">
    <citation type="journal article" date="2018" name="Mol. Biol. Evol.">
        <title>Broad Genomic Sampling Reveals a Smut Pathogenic Ancestry of the Fungal Clade Ustilaginomycotina.</title>
        <authorList>
            <person name="Kijpornyongpan T."/>
            <person name="Mondo S.J."/>
            <person name="Barry K."/>
            <person name="Sandor L."/>
            <person name="Lee J."/>
            <person name="Lipzen A."/>
            <person name="Pangilinan J."/>
            <person name="LaButti K."/>
            <person name="Hainaut M."/>
            <person name="Henrissat B."/>
            <person name="Grigoriev I.V."/>
            <person name="Spatafora J.W."/>
            <person name="Aime M.C."/>
        </authorList>
    </citation>
    <scope>NUCLEOTIDE SEQUENCE [LARGE SCALE GENOMIC DNA]</scope>
    <source>
        <strain evidence="8 9">MCA 4658</strain>
    </source>
</reference>
<dbReference type="PROSITE" id="PS00018">
    <property type="entry name" value="EF_HAND_1"/>
    <property type="match status" value="1"/>
</dbReference>
<dbReference type="InterPro" id="IPR001547">
    <property type="entry name" value="Glyco_hydro_5"/>
</dbReference>
<evidence type="ECO:0000256" key="5">
    <source>
        <dbReference type="ARBA" id="ARBA00023295"/>
    </source>
</evidence>
<dbReference type="PANTHER" id="PTHR34142">
    <property type="entry name" value="ENDO-BETA-1,4-GLUCANASE A"/>
    <property type="match status" value="1"/>
</dbReference>
<dbReference type="Pfam" id="PF00150">
    <property type="entry name" value="Cellulase"/>
    <property type="match status" value="1"/>
</dbReference>
<dbReference type="PANTHER" id="PTHR34142:SF1">
    <property type="entry name" value="GLYCOSIDE HYDROLASE FAMILY 5 DOMAIN-CONTAINING PROTEIN"/>
    <property type="match status" value="1"/>
</dbReference>
<evidence type="ECO:0000256" key="4">
    <source>
        <dbReference type="ARBA" id="ARBA00022801"/>
    </source>
</evidence>
<organism evidence="8 9">
    <name type="scientific">Ceraceosorus guamensis</name>
    <dbReference type="NCBI Taxonomy" id="1522189"/>
    <lineage>
        <taxon>Eukaryota</taxon>
        <taxon>Fungi</taxon>
        <taxon>Dikarya</taxon>
        <taxon>Basidiomycota</taxon>
        <taxon>Ustilaginomycotina</taxon>
        <taxon>Exobasidiomycetes</taxon>
        <taxon>Ceraceosorales</taxon>
        <taxon>Ceraceosoraceae</taxon>
        <taxon>Ceraceosorus</taxon>
    </lineage>
</organism>
<accession>A0A316VUC9</accession>
<dbReference type="Proteomes" id="UP000245783">
    <property type="component" value="Unassembled WGS sequence"/>
</dbReference>
<dbReference type="RefSeq" id="XP_025368004.1">
    <property type="nucleotide sequence ID" value="XM_025511552.1"/>
</dbReference>
<evidence type="ECO:0000256" key="3">
    <source>
        <dbReference type="ARBA" id="ARBA00012601"/>
    </source>
</evidence>
<dbReference type="GO" id="GO:0008810">
    <property type="term" value="F:cellulase activity"/>
    <property type="evidence" value="ECO:0007669"/>
    <property type="project" value="UniProtKB-EC"/>
</dbReference>
<feature type="non-terminal residue" evidence="8">
    <location>
        <position position="1"/>
    </location>
</feature>
<evidence type="ECO:0000256" key="2">
    <source>
        <dbReference type="ARBA" id="ARBA00005641"/>
    </source>
</evidence>
<dbReference type="InParanoid" id="A0A316VUC9"/>
<protein>
    <recommendedName>
        <fullName evidence="3">cellulase</fullName>
        <ecNumber evidence="3">3.2.1.4</ecNumber>
    </recommendedName>
</protein>
<dbReference type="GO" id="GO:0009251">
    <property type="term" value="P:glucan catabolic process"/>
    <property type="evidence" value="ECO:0007669"/>
    <property type="project" value="TreeGrafter"/>
</dbReference>
<proteinExistence type="inferred from homology"/>
<dbReference type="InterPro" id="IPR017853">
    <property type="entry name" value="GH"/>
</dbReference>
<dbReference type="OrthoDB" id="5823761at2759"/>
<comment type="catalytic activity">
    <reaction evidence="1">
        <text>Endohydrolysis of (1-&gt;4)-beta-D-glucosidic linkages in cellulose, lichenin and cereal beta-D-glucans.</text>
        <dbReference type="EC" id="3.2.1.4"/>
    </reaction>
</comment>
<evidence type="ECO:0000313" key="9">
    <source>
        <dbReference type="Proteomes" id="UP000245783"/>
    </source>
</evidence>
<dbReference type="EMBL" id="KZ819405">
    <property type="protein sequence ID" value="PWN40844.1"/>
    <property type="molecule type" value="Genomic_DNA"/>
</dbReference>
<dbReference type="STRING" id="1522189.A0A316VUC9"/>
<keyword evidence="4 6" id="KW-0378">Hydrolase</keyword>
<dbReference type="Gene3D" id="3.20.20.80">
    <property type="entry name" value="Glycosidases"/>
    <property type="match status" value="1"/>
</dbReference>
<keyword evidence="9" id="KW-1185">Reference proteome</keyword>
<gene>
    <name evidence="8" type="ORF">IE81DRAFT_282986</name>
</gene>
<keyword evidence="5 6" id="KW-0326">Glycosidase</keyword>
<evidence type="ECO:0000313" key="8">
    <source>
        <dbReference type="EMBL" id="PWN40844.1"/>
    </source>
</evidence>
<dbReference type="SUPFAM" id="SSF51445">
    <property type="entry name" value="(Trans)glycosidases"/>
    <property type="match status" value="1"/>
</dbReference>
<feature type="non-terminal residue" evidence="8">
    <location>
        <position position="236"/>
    </location>
</feature>
<name>A0A316VUC9_9BASI</name>
<dbReference type="AlphaFoldDB" id="A0A316VUC9"/>
<dbReference type="InterPro" id="IPR018247">
    <property type="entry name" value="EF_Hand_1_Ca_BS"/>
</dbReference>
<evidence type="ECO:0000256" key="6">
    <source>
        <dbReference type="RuleBase" id="RU361153"/>
    </source>
</evidence>
<dbReference type="GeneID" id="37033422"/>
<sequence>GFNIFRYGFSWNILQPDLSKPYNRDYYDAMHSNITNMAKDTNVFVILDLHDFGRHSGQLIGESTDAPTAQSLATLWESIAADFKDLGNVIFGIMNEPEEFANTDTVIAYLQAAVEAIRAAGATKQYILVPSKDWQGISTWLNYSDRTLGISDSENRLIYDTHSYLDPNRNGTIDCEDFSNRRSEWDAVTVKLRNSGKRAFLSELGGIASVKCEKSINDALAYLDENKDVWLGWTAW</sequence>
<feature type="domain" description="Glycoside hydrolase family 5" evidence="7">
    <location>
        <begin position="1"/>
        <end position="236"/>
    </location>
</feature>